<evidence type="ECO:0000313" key="3">
    <source>
        <dbReference type="Proteomes" id="UP000326921"/>
    </source>
</evidence>
<proteinExistence type="predicted"/>
<dbReference type="InterPro" id="IPR036291">
    <property type="entry name" value="NAD(P)-bd_dom_sf"/>
</dbReference>
<dbReference type="Gene3D" id="3.90.180.10">
    <property type="entry name" value="Medium-chain alcohol dehydrogenases, catalytic domain"/>
    <property type="match status" value="1"/>
</dbReference>
<evidence type="ECO:0000313" key="2">
    <source>
        <dbReference type="EMBL" id="QGA26406.1"/>
    </source>
</evidence>
<dbReference type="CDD" id="cd05289">
    <property type="entry name" value="MDR_like_2"/>
    <property type="match status" value="1"/>
</dbReference>
<dbReference type="GO" id="GO:0016491">
    <property type="term" value="F:oxidoreductase activity"/>
    <property type="evidence" value="ECO:0007669"/>
    <property type="project" value="InterPro"/>
</dbReference>
<name>A0A5Q0QAE7_9SPHI</name>
<organism evidence="2 3">
    <name type="scientific">Sphingobacterium zhuxiongii</name>
    <dbReference type="NCBI Taxonomy" id="2662364"/>
    <lineage>
        <taxon>Bacteria</taxon>
        <taxon>Pseudomonadati</taxon>
        <taxon>Bacteroidota</taxon>
        <taxon>Sphingobacteriia</taxon>
        <taxon>Sphingobacteriales</taxon>
        <taxon>Sphingobacteriaceae</taxon>
        <taxon>Sphingobacterium</taxon>
    </lineage>
</organism>
<dbReference type="AlphaFoldDB" id="A0A5Q0QAE7"/>
<protein>
    <submittedName>
        <fullName evidence="2">Zinc-binding dehydrogenase</fullName>
    </submittedName>
</protein>
<dbReference type="InterPro" id="IPR013154">
    <property type="entry name" value="ADH-like_N"/>
</dbReference>
<dbReference type="EMBL" id="CP045652">
    <property type="protein sequence ID" value="QGA26406.1"/>
    <property type="molecule type" value="Genomic_DNA"/>
</dbReference>
<gene>
    <name evidence="2" type="ORF">GFH32_08730</name>
</gene>
<dbReference type="Pfam" id="PF08240">
    <property type="entry name" value="ADH_N"/>
    <property type="match status" value="1"/>
</dbReference>
<dbReference type="SMART" id="SM00829">
    <property type="entry name" value="PKS_ER"/>
    <property type="match status" value="1"/>
</dbReference>
<reference evidence="2 3" key="1">
    <citation type="submission" date="2019-10" db="EMBL/GenBank/DDBJ databases">
        <authorList>
            <person name="Dong K."/>
        </authorList>
    </citation>
    <scope>NUCLEOTIDE SEQUENCE [LARGE SCALE GENOMIC DNA]</scope>
    <source>
        <strain evidence="3">dk4302</strain>
    </source>
</reference>
<dbReference type="SUPFAM" id="SSF50129">
    <property type="entry name" value="GroES-like"/>
    <property type="match status" value="1"/>
</dbReference>
<accession>A0A5Q0QAE7</accession>
<dbReference type="SUPFAM" id="SSF51735">
    <property type="entry name" value="NAD(P)-binding Rossmann-fold domains"/>
    <property type="match status" value="1"/>
</dbReference>
<keyword evidence="3" id="KW-1185">Reference proteome</keyword>
<dbReference type="InterPro" id="IPR020843">
    <property type="entry name" value="ER"/>
</dbReference>
<dbReference type="Proteomes" id="UP000326921">
    <property type="component" value="Chromosome"/>
</dbReference>
<sequence length="316" mass="33703">MSIYLCILKQENMENNNNTSTILFANSYGTSDVLQFQDFKFDQLAQDTARIRVKAAGINPIDARRMTGEFKHGGLPQTFGTEFAGEIIEIANNPYGFKVGDAVLGSGAAFTHATVIDVPIGNLVRRPDNITWEVAGSIAGVAQTAMTILDEIGDIKSLLIHGASGGVGSILVQLAAERGIEVVGTASATNLDYLNSLGAKAVQYGDGLQARLQEVHPTAFDASIDMAGNDQATEVSLALVKPNGIIGSIAGKPSSSKRVQPFWVKRNPKNLQFVVDGIAAGKFNWAIDSTYPFEKAADAYAKILEGHNKGKLVLTF</sequence>
<dbReference type="PANTHER" id="PTHR44013:SF1">
    <property type="entry name" value="ZINC-TYPE ALCOHOL DEHYDROGENASE-LIKE PROTEIN C16A3.02C"/>
    <property type="match status" value="1"/>
</dbReference>
<dbReference type="InterPro" id="IPR011032">
    <property type="entry name" value="GroES-like_sf"/>
</dbReference>
<feature type="domain" description="Enoyl reductase (ER)" evidence="1">
    <location>
        <begin position="29"/>
        <end position="314"/>
    </location>
</feature>
<evidence type="ECO:0000259" key="1">
    <source>
        <dbReference type="SMART" id="SM00829"/>
    </source>
</evidence>
<dbReference type="KEGG" id="sphe:GFH32_08730"/>
<dbReference type="Pfam" id="PF13602">
    <property type="entry name" value="ADH_zinc_N_2"/>
    <property type="match status" value="1"/>
</dbReference>
<dbReference type="Gene3D" id="3.40.50.720">
    <property type="entry name" value="NAD(P)-binding Rossmann-like Domain"/>
    <property type="match status" value="1"/>
</dbReference>
<dbReference type="InterPro" id="IPR052733">
    <property type="entry name" value="Chloroplast_QOR"/>
</dbReference>
<dbReference type="PANTHER" id="PTHR44013">
    <property type="entry name" value="ZINC-TYPE ALCOHOL DEHYDROGENASE-LIKE PROTEIN C16A3.02C"/>
    <property type="match status" value="1"/>
</dbReference>